<dbReference type="SUPFAM" id="SSF54909">
    <property type="entry name" value="Dimeric alpha+beta barrel"/>
    <property type="match status" value="1"/>
</dbReference>
<evidence type="ECO:0000313" key="3">
    <source>
        <dbReference type="EMBL" id="GAA4557442.1"/>
    </source>
</evidence>
<dbReference type="RefSeq" id="WP_345426320.1">
    <property type="nucleotide sequence ID" value="NZ_BAABGT010000101.1"/>
</dbReference>
<comment type="caution">
    <text evidence="3">The sequence shown here is derived from an EMBL/GenBank/DDBJ whole genome shotgun (WGS) entry which is preliminary data.</text>
</comment>
<dbReference type="InterPro" id="IPR011008">
    <property type="entry name" value="Dimeric_a/b-barrel"/>
</dbReference>
<dbReference type="EMBL" id="BAABGT010000101">
    <property type="protein sequence ID" value="GAA4557442.1"/>
    <property type="molecule type" value="Genomic_DNA"/>
</dbReference>
<reference evidence="4" key="1">
    <citation type="journal article" date="2019" name="Int. J. Syst. Evol. Microbiol.">
        <title>The Global Catalogue of Microorganisms (GCM) 10K type strain sequencing project: providing services to taxonomists for standard genome sequencing and annotation.</title>
        <authorList>
            <consortium name="The Broad Institute Genomics Platform"/>
            <consortium name="The Broad Institute Genome Sequencing Center for Infectious Disease"/>
            <person name="Wu L."/>
            <person name="Ma J."/>
        </authorList>
    </citation>
    <scope>NUCLEOTIDE SEQUENCE [LARGE SCALE GENOMIC DNA]</scope>
    <source>
        <strain evidence="4">JCM 17906</strain>
    </source>
</reference>
<dbReference type="Gene3D" id="3.30.70.1060">
    <property type="entry name" value="Dimeric alpha+beta barrel"/>
    <property type="match status" value="1"/>
</dbReference>
<feature type="domain" description="YCII-related" evidence="2">
    <location>
        <begin position="10"/>
        <end position="85"/>
    </location>
</feature>
<name>A0ABP8S3B6_9PSEU</name>
<evidence type="ECO:0000259" key="2">
    <source>
        <dbReference type="Pfam" id="PF03795"/>
    </source>
</evidence>
<organism evidence="3 4">
    <name type="scientific">Pseudonocardia xishanensis</name>
    <dbReference type="NCBI Taxonomy" id="630995"/>
    <lineage>
        <taxon>Bacteria</taxon>
        <taxon>Bacillati</taxon>
        <taxon>Actinomycetota</taxon>
        <taxon>Actinomycetes</taxon>
        <taxon>Pseudonocardiales</taxon>
        <taxon>Pseudonocardiaceae</taxon>
        <taxon>Pseudonocardia</taxon>
    </lineage>
</organism>
<sequence length="99" mass="10609">MTDWFLYRLLPPRPDFAVTMDEQEAAVMAEHSAYWRGHLDEGRTIFFGPVGDPAGPWGMAVVRGASAEEAAALGEGDPAVVAGVCTFEMLPVLSAVTRA</sequence>
<protein>
    <recommendedName>
        <fullName evidence="2">YCII-related domain-containing protein</fullName>
    </recommendedName>
</protein>
<keyword evidence="4" id="KW-1185">Reference proteome</keyword>
<dbReference type="Pfam" id="PF03795">
    <property type="entry name" value="YCII"/>
    <property type="match status" value="1"/>
</dbReference>
<accession>A0ABP8S3B6</accession>
<dbReference type="InterPro" id="IPR005545">
    <property type="entry name" value="YCII"/>
</dbReference>
<gene>
    <name evidence="3" type="ORF">GCM10023175_61710</name>
</gene>
<dbReference type="Proteomes" id="UP001501598">
    <property type="component" value="Unassembled WGS sequence"/>
</dbReference>
<proteinExistence type="inferred from homology"/>
<comment type="similarity">
    <text evidence="1">Belongs to the YciI family.</text>
</comment>
<evidence type="ECO:0000313" key="4">
    <source>
        <dbReference type="Proteomes" id="UP001501598"/>
    </source>
</evidence>
<evidence type="ECO:0000256" key="1">
    <source>
        <dbReference type="ARBA" id="ARBA00007689"/>
    </source>
</evidence>